<feature type="domain" description="Peptidase M16 C-terminal" evidence="16">
    <location>
        <begin position="215"/>
        <end position="389"/>
    </location>
</feature>
<protein>
    <recommendedName>
        <fullName evidence="5">Protease 3</fullName>
        <ecNumber evidence="4">3.4.24.55</ecNumber>
    </recommendedName>
    <alternativeName>
        <fullName evidence="13">Pitrilysin</fullName>
    </alternativeName>
    <alternativeName>
        <fullName evidence="12">Protease III</fullName>
    </alternativeName>
    <alternativeName>
        <fullName evidence="11">Protease pi</fullName>
    </alternativeName>
</protein>
<evidence type="ECO:0000256" key="2">
    <source>
        <dbReference type="ARBA" id="ARBA00002184"/>
    </source>
</evidence>
<evidence type="ECO:0000256" key="11">
    <source>
        <dbReference type="ARBA" id="ARBA00029597"/>
    </source>
</evidence>
<evidence type="ECO:0000259" key="15">
    <source>
        <dbReference type="Pfam" id="PF00675"/>
    </source>
</evidence>
<reference evidence="20" key="1">
    <citation type="journal article" date="2019" name="Int. J. Syst. Evol. Microbiol.">
        <title>The Global Catalogue of Microorganisms (GCM) 10K type strain sequencing project: providing services to taxonomists for standard genome sequencing and annotation.</title>
        <authorList>
            <consortium name="The Broad Institute Genomics Platform"/>
            <consortium name="The Broad Institute Genome Sequencing Center for Infectious Disease"/>
            <person name="Wu L."/>
            <person name="Ma J."/>
        </authorList>
    </citation>
    <scope>NUCLEOTIDE SEQUENCE [LARGE SCALE GENOMIC DNA]</scope>
    <source>
        <strain evidence="20">KCTC 52438</strain>
    </source>
</reference>
<dbReference type="EMBL" id="JBHRSZ010000001">
    <property type="protein sequence ID" value="MFC3149581.1"/>
    <property type="molecule type" value="Genomic_DNA"/>
</dbReference>
<keyword evidence="8" id="KW-0378">Hydrolase</keyword>
<keyword evidence="20" id="KW-1185">Reference proteome</keyword>
<accession>A0ABV7HA83</accession>
<evidence type="ECO:0000313" key="20">
    <source>
        <dbReference type="Proteomes" id="UP001595476"/>
    </source>
</evidence>
<dbReference type="Pfam" id="PF22456">
    <property type="entry name" value="PqqF-like_C_4"/>
    <property type="match status" value="1"/>
</dbReference>
<comment type="similarity">
    <text evidence="3 14">Belongs to the peptidase M16 family.</text>
</comment>
<dbReference type="PANTHER" id="PTHR43690">
    <property type="entry name" value="NARDILYSIN"/>
    <property type="match status" value="1"/>
</dbReference>
<evidence type="ECO:0000256" key="4">
    <source>
        <dbReference type="ARBA" id="ARBA00012449"/>
    </source>
</evidence>
<evidence type="ECO:0000259" key="16">
    <source>
        <dbReference type="Pfam" id="PF05193"/>
    </source>
</evidence>
<evidence type="ECO:0000256" key="8">
    <source>
        <dbReference type="ARBA" id="ARBA00022801"/>
    </source>
</evidence>
<dbReference type="InterPro" id="IPR007863">
    <property type="entry name" value="Peptidase_M16_C"/>
</dbReference>
<feature type="domain" description="Peptidase M16 middle/third" evidence="17">
    <location>
        <begin position="398"/>
        <end position="680"/>
    </location>
</feature>
<evidence type="ECO:0000256" key="6">
    <source>
        <dbReference type="ARBA" id="ARBA00022670"/>
    </source>
</evidence>
<evidence type="ECO:0000313" key="19">
    <source>
        <dbReference type="EMBL" id="MFC3149581.1"/>
    </source>
</evidence>
<sequence length="960" mass="108958">MSSKISFLSIGILIIMAVAYVSLKNSQYDPNVVIQPDTDDKSYRFVELPNKLKVLLISDADADKAAAALDVHVGSLQDPEYRQGLAHFLEHMLFLGTKDYPEAGEYQSFISKHGGSHNAFTASEHTNYFFEVEHSALEPALDRFSAFFKTPLFTEKYVDREKNAVHSEYQAKLKDDVRRNYEVIREVINPNHPASKFSVGSLDTLSDNDQSPIQDDLKAFYQKYYSANLMTLVVLGKEDLDTLNEWVVQKFSPIPNHGTKLDTIEEPLFNADSLPAQVFINPIKNTRTLSLVFPIDSLAAYYREKPVQYLSNLIGHEGEGSLLSSLKEKGLADSLSAGSGFNNLEYATFNVTIKLTQEGLASYQDIVKEVFAYIQLLKNEGPKQWLFDEQSSLNNTAFRFQEQHAARQIVSHLAGNLQKYTAREVIRGPYLMSRYDNKLITHYLDQLTPDNVLVTVAEQNLPTDKTSKWYQTPYSVTKLDDELIADWKSATPNGHLSLPEKNQFIPDHLTLLSNDEANNQSSNKPTQLIAKEGFTLWHRTNVEFNSPKADIFINIRSPQANNTPANSVAGNLFTKLINDSLNEYSYPAYLAGLDYTLYRNSRGVTIKVSGYSEKLETLLNTVMNSVLNAPLEEARFDIYKDEIIRAYNNEAKDKPYSLAYKNLVTLLMSSSWTVEERLEAAQAITLEDIKQYRKTLFEAIEVVMLTHGNLTNDESKAIASNVETTLFNNSKITQVPANTVSKLTEGEITGFNLQTQHNDSVLLTYYQGKEISDQERAYAGLISQVISTPFYSEIRTEKQRGYIVFATPIPLAQVPGFTLITQSHAVGPKTLSNDYQAFLLQFRDTLTTMPEDEFTQHKASLTAKLNEKPQRLGQLSDRYWQEIDQQQTSFDTRERLTSAINAITKEELLAFYDRFFFGPESRELLIQYQGQSLADQQPELIDVKNQIEDLRRFKQERPSF</sequence>
<dbReference type="Pfam" id="PF05193">
    <property type="entry name" value="Peptidase_M16_C"/>
    <property type="match status" value="1"/>
</dbReference>
<dbReference type="Pfam" id="PF00675">
    <property type="entry name" value="Peptidase_M16"/>
    <property type="match status" value="1"/>
</dbReference>
<keyword evidence="7" id="KW-0479">Metal-binding</keyword>
<evidence type="ECO:0000256" key="1">
    <source>
        <dbReference type="ARBA" id="ARBA00001947"/>
    </source>
</evidence>
<evidence type="ECO:0000256" key="5">
    <source>
        <dbReference type="ARBA" id="ARBA00017565"/>
    </source>
</evidence>
<proteinExistence type="inferred from homology"/>
<dbReference type="InterPro" id="IPR011249">
    <property type="entry name" value="Metalloenz_LuxS/M16"/>
</dbReference>
<evidence type="ECO:0000256" key="9">
    <source>
        <dbReference type="ARBA" id="ARBA00022833"/>
    </source>
</evidence>
<evidence type="ECO:0000259" key="17">
    <source>
        <dbReference type="Pfam" id="PF16187"/>
    </source>
</evidence>
<dbReference type="InterPro" id="IPR011765">
    <property type="entry name" value="Pept_M16_N"/>
</dbReference>
<dbReference type="InterPro" id="IPR054734">
    <property type="entry name" value="PqqF-like_C_4"/>
</dbReference>
<evidence type="ECO:0000256" key="14">
    <source>
        <dbReference type="RuleBase" id="RU004447"/>
    </source>
</evidence>
<dbReference type="InterPro" id="IPR001431">
    <property type="entry name" value="Pept_M16_Zn_BS"/>
</dbReference>
<gene>
    <name evidence="19" type="ORF">ACFOEK_00920</name>
</gene>
<dbReference type="InterPro" id="IPR050626">
    <property type="entry name" value="Peptidase_M16"/>
</dbReference>
<evidence type="ECO:0000256" key="10">
    <source>
        <dbReference type="ARBA" id="ARBA00023049"/>
    </source>
</evidence>
<dbReference type="Gene3D" id="3.30.830.10">
    <property type="entry name" value="Metalloenzyme, LuxS/M16 peptidase-like"/>
    <property type="match status" value="4"/>
</dbReference>
<comment type="function">
    <text evidence="2">Endopeptidase that degrades small peptides of less than 7 kDa, such as glucagon and insulin.</text>
</comment>
<dbReference type="PANTHER" id="PTHR43690:SF18">
    <property type="entry name" value="INSULIN-DEGRADING ENZYME-RELATED"/>
    <property type="match status" value="1"/>
</dbReference>
<evidence type="ECO:0000256" key="7">
    <source>
        <dbReference type="ARBA" id="ARBA00022723"/>
    </source>
</evidence>
<dbReference type="Proteomes" id="UP001595476">
    <property type="component" value="Unassembled WGS sequence"/>
</dbReference>
<evidence type="ECO:0000256" key="12">
    <source>
        <dbReference type="ARBA" id="ARBA00031184"/>
    </source>
</evidence>
<evidence type="ECO:0000256" key="13">
    <source>
        <dbReference type="ARBA" id="ARBA00033450"/>
    </source>
</evidence>
<evidence type="ECO:0000256" key="3">
    <source>
        <dbReference type="ARBA" id="ARBA00007261"/>
    </source>
</evidence>
<dbReference type="PROSITE" id="PS00143">
    <property type="entry name" value="INSULINASE"/>
    <property type="match status" value="1"/>
</dbReference>
<keyword evidence="10" id="KW-0482">Metalloprotease</keyword>
<name>A0ABV7HA83_9GAMM</name>
<dbReference type="InterPro" id="IPR032632">
    <property type="entry name" value="Peptidase_M16_M"/>
</dbReference>
<comment type="caution">
    <text evidence="19">The sequence shown here is derived from an EMBL/GenBank/DDBJ whole genome shotgun (WGS) entry which is preliminary data.</text>
</comment>
<dbReference type="RefSeq" id="WP_386714781.1">
    <property type="nucleotide sequence ID" value="NZ_JBHRSZ010000001.1"/>
</dbReference>
<comment type="cofactor">
    <cofactor evidence="1">
        <name>Zn(2+)</name>
        <dbReference type="ChEBI" id="CHEBI:29105"/>
    </cofactor>
</comment>
<dbReference type="Pfam" id="PF16187">
    <property type="entry name" value="Peptidase_M16_M"/>
    <property type="match status" value="1"/>
</dbReference>
<dbReference type="SUPFAM" id="SSF63411">
    <property type="entry name" value="LuxS/MPP-like metallohydrolase"/>
    <property type="match status" value="4"/>
</dbReference>
<organism evidence="19 20">
    <name type="scientific">Litoribrevibacter euphylliae</name>
    <dbReference type="NCBI Taxonomy" id="1834034"/>
    <lineage>
        <taxon>Bacteria</taxon>
        <taxon>Pseudomonadati</taxon>
        <taxon>Pseudomonadota</taxon>
        <taxon>Gammaproteobacteria</taxon>
        <taxon>Oceanospirillales</taxon>
        <taxon>Oceanospirillaceae</taxon>
        <taxon>Litoribrevibacter</taxon>
    </lineage>
</organism>
<evidence type="ECO:0000259" key="18">
    <source>
        <dbReference type="Pfam" id="PF22456"/>
    </source>
</evidence>
<feature type="domain" description="Coenzyme PQQ synthesis protein F-like C-terminal lobe" evidence="18">
    <location>
        <begin position="781"/>
        <end position="880"/>
    </location>
</feature>
<keyword evidence="6" id="KW-0645">Protease</keyword>
<keyword evidence="9" id="KW-0862">Zinc</keyword>
<feature type="domain" description="Peptidase M16 N-terminal" evidence="15">
    <location>
        <begin position="53"/>
        <end position="174"/>
    </location>
</feature>
<dbReference type="EC" id="3.4.24.55" evidence="4"/>